<dbReference type="Gene3D" id="3.60.15.10">
    <property type="entry name" value="Ribonuclease Z/Hydroxyacylglutathione hydrolase-like"/>
    <property type="match status" value="1"/>
</dbReference>
<evidence type="ECO:0000313" key="3">
    <source>
        <dbReference type="Proteomes" id="UP000184096"/>
    </source>
</evidence>
<gene>
    <name evidence="2" type="ORF">SAMN05444170_6058</name>
</gene>
<sequence length="541" mass="59969">MPSIISGFGRVAAAALAGFLAVAGITSASVAEPLSLVTAAIEKQGGAKKLAEIATLSIAGKHRHWDPQETPEPDIGNRLGGDSRFTLTMDVAHDRERYDWVRFRIAPMKRTFIYSEVFSDRLGYVLGEDNIVLSKQAKETNPSLHTMSASRVIASLREFHRLSPRLLLEMKDHPERLAALPDETIDGKVLSVVSYKADDAEWIVLFGDDGLPARIRTVDADGVWGDCNYDMILSDWREVDGVRFAFNQSFTLNGHEIQHITIEDIVLNPVLGADLFRIPKIVTDTSAKQKAPEQVNYQWMLRRANWGSFIDSDQLAFDPAVVPGNIWTQVKPGIWHITGGSHHTMVVEMKDYLVAFDAPIANEMSRMTIAEAARRFPGKPFKYLVLTHHHMDHVNGARVFAAKGADLVFPTGDRQYFAAQMQAPNRVRNDELWQKPREVGLIEVSEKTTLTDGVRRIDLYAIASSHAKSSLIAVIPDADFGWVVDLWSPTRDIPGALASHREFVAGLRKFGVMPTLWAGGHGTGAAPIKPLVEALDKADRR</sequence>
<dbReference type="AlphaFoldDB" id="A0A1M7UP39"/>
<name>A0A1M7UP39_9BRAD</name>
<reference evidence="3" key="1">
    <citation type="submission" date="2016-11" db="EMBL/GenBank/DDBJ databases">
        <authorList>
            <person name="Varghese N."/>
            <person name="Submissions S."/>
        </authorList>
    </citation>
    <scope>NUCLEOTIDE SEQUENCE [LARGE SCALE GENOMIC DNA]</scope>
    <source>
        <strain evidence="3">GAS401</strain>
    </source>
</reference>
<keyword evidence="3" id="KW-1185">Reference proteome</keyword>
<evidence type="ECO:0000313" key="2">
    <source>
        <dbReference type="EMBL" id="SHN84772.1"/>
    </source>
</evidence>
<accession>A0A1M7UP39</accession>
<feature type="domain" description="Metallo-beta-lactamase" evidence="1">
    <location>
        <begin position="341"/>
        <end position="521"/>
    </location>
</feature>
<evidence type="ECO:0000259" key="1">
    <source>
        <dbReference type="SMART" id="SM00849"/>
    </source>
</evidence>
<dbReference type="InterPro" id="IPR036866">
    <property type="entry name" value="RibonucZ/Hydroxyglut_hydro"/>
</dbReference>
<protein>
    <submittedName>
        <fullName evidence="2">Glyoxylase, beta-lactamase superfamily II</fullName>
    </submittedName>
</protein>
<proteinExistence type="predicted"/>
<dbReference type="OrthoDB" id="420651at2"/>
<dbReference type="Proteomes" id="UP000184096">
    <property type="component" value="Chromosome I"/>
</dbReference>
<dbReference type="RefSeq" id="WP_072823525.1">
    <property type="nucleotide sequence ID" value="NZ_LT670849.1"/>
</dbReference>
<organism evidence="2 3">
    <name type="scientific">Bradyrhizobium erythrophlei</name>
    <dbReference type="NCBI Taxonomy" id="1437360"/>
    <lineage>
        <taxon>Bacteria</taxon>
        <taxon>Pseudomonadati</taxon>
        <taxon>Pseudomonadota</taxon>
        <taxon>Alphaproteobacteria</taxon>
        <taxon>Hyphomicrobiales</taxon>
        <taxon>Nitrobacteraceae</taxon>
        <taxon>Bradyrhizobium</taxon>
    </lineage>
</organism>
<dbReference type="SMART" id="SM00849">
    <property type="entry name" value="Lactamase_B"/>
    <property type="match status" value="1"/>
</dbReference>
<dbReference type="SUPFAM" id="SSF56281">
    <property type="entry name" value="Metallo-hydrolase/oxidoreductase"/>
    <property type="match status" value="1"/>
</dbReference>
<dbReference type="EMBL" id="LT670849">
    <property type="protein sequence ID" value="SHN84772.1"/>
    <property type="molecule type" value="Genomic_DNA"/>
</dbReference>
<dbReference type="Pfam" id="PF00753">
    <property type="entry name" value="Lactamase_B"/>
    <property type="match status" value="1"/>
</dbReference>
<dbReference type="InterPro" id="IPR001279">
    <property type="entry name" value="Metallo-B-lactamas"/>
</dbReference>